<evidence type="ECO:0000256" key="9">
    <source>
        <dbReference type="ARBA" id="ARBA00022840"/>
    </source>
</evidence>
<evidence type="ECO:0000256" key="6">
    <source>
        <dbReference type="ARBA" id="ARBA00022703"/>
    </source>
</evidence>
<evidence type="ECO:0000256" key="3">
    <source>
        <dbReference type="ARBA" id="ARBA00017168"/>
    </source>
</evidence>
<feature type="domain" description="Protein kinase" evidence="14">
    <location>
        <begin position="11"/>
        <end position="265"/>
    </location>
</feature>
<keyword evidence="5" id="KW-0808">Transferase</keyword>
<keyword evidence="9 12" id="KW-0067">ATP-binding</keyword>
<dbReference type="CDD" id="cd12198">
    <property type="entry name" value="MELK_C"/>
    <property type="match status" value="1"/>
</dbReference>
<accession>A0A2G5U7S6</accession>
<dbReference type="Proteomes" id="UP000230233">
    <property type="component" value="Chromosome IV"/>
</dbReference>
<dbReference type="Gene3D" id="1.10.510.10">
    <property type="entry name" value="Transferase(Phosphotransferase) domain 1"/>
    <property type="match status" value="1"/>
</dbReference>
<feature type="compositionally biased region" description="Low complexity" evidence="13">
    <location>
        <begin position="536"/>
        <end position="553"/>
    </location>
</feature>
<comment type="catalytic activity">
    <reaction evidence="11">
        <text>L-seryl-[protein] + ATP = O-phospho-L-seryl-[protein] + ADP + H(+)</text>
        <dbReference type="Rhea" id="RHEA:17989"/>
        <dbReference type="Rhea" id="RHEA-COMP:9863"/>
        <dbReference type="Rhea" id="RHEA-COMP:11604"/>
        <dbReference type="ChEBI" id="CHEBI:15378"/>
        <dbReference type="ChEBI" id="CHEBI:29999"/>
        <dbReference type="ChEBI" id="CHEBI:30616"/>
        <dbReference type="ChEBI" id="CHEBI:83421"/>
        <dbReference type="ChEBI" id="CHEBI:456216"/>
        <dbReference type="EC" id="2.7.11.1"/>
    </reaction>
</comment>
<evidence type="ECO:0000256" key="5">
    <source>
        <dbReference type="ARBA" id="ARBA00022679"/>
    </source>
</evidence>
<dbReference type="Pfam" id="PF02149">
    <property type="entry name" value="KA1"/>
    <property type="match status" value="1"/>
</dbReference>
<sequence>MSKYEVLQGFYAVHDELGSGGFGKVRLATHLLTNQKVAIKIIDKKQLGHDLPRVQTEMDALRNLSHQNICRLYHYIETEDRFFIVMEYCSGGEMFDYIVRKERLEESEARHFFRQLVSAIAFVHSQGYAHRDLKPENLLLTEDLHLKLIDFGLCAKTEKGRIDKHHLDTCCGSPAYAAPELIQGLPYKGNEADVWSMGILLYTLLVGALPFEDDNMQIMYKKIQSGCFYEPDFLSPMSKQLLRAMLQVIPERRITIKKLLEHDWLNHKYTQPVKWNTIYDKNFIDRDVARVMAKYYGLETTDKMIEKIKEWKFDYMTSTYYALLHRKRNHLEIILPMTRNATNTAPVNVQNILCSPTIHASLDNNLDKSGLEDGDSSSDPSSISPSDIAAQLKKSCDVSDEKSKFAKPLSPESKKMSYVNAMLAMPSQFTGRSPLRIPESPVSVRSSDTASLGSSTPSRGVSRDTDKENTGNNKNYRMGAATCKARGPLKITGLEDGTLRSVYTTPNNRPTLRGIFSPGNSDSSHKNRQRARSSDRASIGAASGAGSPISIGSTHSGNEPLADGRTPRSRTKTNRLPQRVFTSLERKKEKLITLLTPRKMQRDSPQVLKDVKNMVNVSMTAKQDPEDVRNMLKAVFDEEKMRYELNGWKFLATKETVHGWMTVELEIVRLQMFDKVGIRRKRLKGDAFMYKKVCEHILSMAKID</sequence>
<dbReference type="SUPFAM" id="SSF103243">
    <property type="entry name" value="KA1-like"/>
    <property type="match status" value="1"/>
</dbReference>
<feature type="compositionally biased region" description="Low complexity" evidence="13">
    <location>
        <begin position="377"/>
        <end position="386"/>
    </location>
</feature>
<evidence type="ECO:0000256" key="2">
    <source>
        <dbReference type="ARBA" id="ARBA00012513"/>
    </source>
</evidence>
<dbReference type="OrthoDB" id="193931at2759"/>
<comment type="similarity">
    <text evidence="1">Belongs to the protein kinase superfamily. CAMK Ser/Thr protein kinase family. SNF1 subfamily.</text>
</comment>
<feature type="region of interest" description="Disordered" evidence="13">
    <location>
        <begin position="500"/>
        <end position="576"/>
    </location>
</feature>
<dbReference type="InterPro" id="IPR000719">
    <property type="entry name" value="Prot_kinase_dom"/>
</dbReference>
<evidence type="ECO:0000256" key="10">
    <source>
        <dbReference type="ARBA" id="ARBA00047899"/>
    </source>
</evidence>
<dbReference type="PROSITE" id="PS00108">
    <property type="entry name" value="PROTEIN_KINASE_ST"/>
    <property type="match status" value="1"/>
</dbReference>
<dbReference type="PROSITE" id="PS50032">
    <property type="entry name" value="KA1"/>
    <property type="match status" value="1"/>
</dbReference>
<evidence type="ECO:0000313" key="16">
    <source>
        <dbReference type="EMBL" id="PIC35326.1"/>
    </source>
</evidence>
<reference evidence="17" key="1">
    <citation type="submission" date="2017-10" db="EMBL/GenBank/DDBJ databases">
        <title>Rapid genome shrinkage in a self-fertile nematode reveals novel sperm competition proteins.</title>
        <authorList>
            <person name="Yin D."/>
            <person name="Schwarz E.M."/>
            <person name="Thomas C.G."/>
            <person name="Felde R.L."/>
            <person name="Korf I.F."/>
            <person name="Cutter A.D."/>
            <person name="Schartner C.M."/>
            <person name="Ralston E.J."/>
            <person name="Meyer B.J."/>
            <person name="Haag E.S."/>
        </authorList>
    </citation>
    <scope>NUCLEOTIDE SEQUENCE [LARGE SCALE GENOMIC DNA]</scope>
    <source>
        <strain evidence="17">JU1422</strain>
    </source>
</reference>
<dbReference type="InterPro" id="IPR011009">
    <property type="entry name" value="Kinase-like_dom_sf"/>
</dbReference>
<evidence type="ECO:0000256" key="4">
    <source>
        <dbReference type="ARBA" id="ARBA00022527"/>
    </source>
</evidence>
<feature type="compositionally biased region" description="Polar residues" evidence="13">
    <location>
        <begin position="501"/>
        <end position="510"/>
    </location>
</feature>
<feature type="compositionally biased region" description="Polar residues" evidence="13">
    <location>
        <begin position="443"/>
        <end position="459"/>
    </location>
</feature>
<proteinExistence type="inferred from homology"/>
<dbReference type="Pfam" id="PF00069">
    <property type="entry name" value="Pkinase"/>
    <property type="match status" value="1"/>
</dbReference>
<comment type="catalytic activity">
    <reaction evidence="10">
        <text>L-threonyl-[protein] + ATP = O-phospho-L-threonyl-[protein] + ADP + H(+)</text>
        <dbReference type="Rhea" id="RHEA:46608"/>
        <dbReference type="Rhea" id="RHEA-COMP:11060"/>
        <dbReference type="Rhea" id="RHEA-COMP:11605"/>
        <dbReference type="ChEBI" id="CHEBI:15378"/>
        <dbReference type="ChEBI" id="CHEBI:30013"/>
        <dbReference type="ChEBI" id="CHEBI:30616"/>
        <dbReference type="ChEBI" id="CHEBI:61977"/>
        <dbReference type="ChEBI" id="CHEBI:456216"/>
        <dbReference type="EC" id="2.7.11.1"/>
    </reaction>
</comment>
<evidence type="ECO:0000256" key="1">
    <source>
        <dbReference type="ARBA" id="ARBA00006234"/>
    </source>
</evidence>
<keyword evidence="4" id="KW-0723">Serine/threonine-protein kinase</keyword>
<dbReference type="PROSITE" id="PS50011">
    <property type="entry name" value="PROTEIN_KINASE_DOM"/>
    <property type="match status" value="1"/>
</dbReference>
<evidence type="ECO:0000256" key="8">
    <source>
        <dbReference type="ARBA" id="ARBA00022777"/>
    </source>
</evidence>
<dbReference type="PROSITE" id="PS00107">
    <property type="entry name" value="PROTEIN_KINASE_ATP"/>
    <property type="match status" value="1"/>
</dbReference>
<dbReference type="GO" id="GO:0006915">
    <property type="term" value="P:apoptotic process"/>
    <property type="evidence" value="ECO:0007669"/>
    <property type="project" value="UniProtKB-KW"/>
</dbReference>
<name>A0A2G5U7S6_9PELO</name>
<dbReference type="PANTHER" id="PTHR24346">
    <property type="entry name" value="MAP/MICROTUBULE AFFINITY-REGULATING KINASE"/>
    <property type="match status" value="1"/>
</dbReference>
<feature type="domain" description="KA1" evidence="15">
    <location>
        <begin position="654"/>
        <end position="703"/>
    </location>
</feature>
<dbReference type="AlphaFoldDB" id="A0A2G5U7S6"/>
<evidence type="ECO:0000313" key="17">
    <source>
        <dbReference type="Proteomes" id="UP000230233"/>
    </source>
</evidence>
<keyword evidence="17" id="KW-1185">Reference proteome</keyword>
<dbReference type="InterPro" id="IPR028375">
    <property type="entry name" value="KA1/Ssp2_C"/>
</dbReference>
<organism evidence="16 17">
    <name type="scientific">Caenorhabditis nigoni</name>
    <dbReference type="NCBI Taxonomy" id="1611254"/>
    <lineage>
        <taxon>Eukaryota</taxon>
        <taxon>Metazoa</taxon>
        <taxon>Ecdysozoa</taxon>
        <taxon>Nematoda</taxon>
        <taxon>Chromadorea</taxon>
        <taxon>Rhabditida</taxon>
        <taxon>Rhabditina</taxon>
        <taxon>Rhabditomorpha</taxon>
        <taxon>Rhabditoidea</taxon>
        <taxon>Rhabditidae</taxon>
        <taxon>Peloderinae</taxon>
        <taxon>Caenorhabditis</taxon>
    </lineage>
</organism>
<dbReference type="GO" id="GO:0004674">
    <property type="term" value="F:protein serine/threonine kinase activity"/>
    <property type="evidence" value="ECO:0007669"/>
    <property type="project" value="UniProtKB-KW"/>
</dbReference>
<feature type="binding site" evidence="12">
    <location>
        <position position="40"/>
    </location>
    <ligand>
        <name>ATP</name>
        <dbReference type="ChEBI" id="CHEBI:30616"/>
    </ligand>
</feature>
<dbReference type="InterPro" id="IPR001772">
    <property type="entry name" value="KA1_dom"/>
</dbReference>
<dbReference type="FunFam" id="1.10.510.10:FF:000271">
    <property type="entry name" value="Non-specific serine/threonine protein kinase"/>
    <property type="match status" value="1"/>
</dbReference>
<dbReference type="CDD" id="cd14341">
    <property type="entry name" value="UBA_MELK"/>
    <property type="match status" value="1"/>
</dbReference>
<dbReference type="InterPro" id="IPR008271">
    <property type="entry name" value="Ser/Thr_kinase_AS"/>
</dbReference>
<dbReference type="SUPFAM" id="SSF56112">
    <property type="entry name" value="Protein kinase-like (PK-like)"/>
    <property type="match status" value="1"/>
</dbReference>
<dbReference type="FunFam" id="3.30.200.20:FF:000003">
    <property type="entry name" value="Non-specific serine/threonine protein kinase"/>
    <property type="match status" value="1"/>
</dbReference>
<keyword evidence="8" id="KW-0418">Kinase</keyword>
<dbReference type="STRING" id="1611254.A0A2G5U7S6"/>
<evidence type="ECO:0000256" key="7">
    <source>
        <dbReference type="ARBA" id="ARBA00022741"/>
    </source>
</evidence>
<dbReference type="GO" id="GO:0035556">
    <property type="term" value="P:intracellular signal transduction"/>
    <property type="evidence" value="ECO:0007669"/>
    <property type="project" value="TreeGrafter"/>
</dbReference>
<evidence type="ECO:0000256" key="13">
    <source>
        <dbReference type="SAM" id="MobiDB-lite"/>
    </source>
</evidence>
<evidence type="ECO:0000259" key="15">
    <source>
        <dbReference type="PROSITE" id="PS50032"/>
    </source>
</evidence>
<dbReference type="EMBL" id="PDUG01000004">
    <property type="protein sequence ID" value="PIC35326.1"/>
    <property type="molecule type" value="Genomic_DNA"/>
</dbReference>
<dbReference type="GO" id="GO:0005524">
    <property type="term" value="F:ATP binding"/>
    <property type="evidence" value="ECO:0007669"/>
    <property type="project" value="UniProtKB-UniRule"/>
</dbReference>
<evidence type="ECO:0000256" key="12">
    <source>
        <dbReference type="PROSITE-ProRule" id="PRU10141"/>
    </source>
</evidence>
<evidence type="ECO:0000256" key="11">
    <source>
        <dbReference type="ARBA" id="ARBA00048679"/>
    </source>
</evidence>
<dbReference type="Gene3D" id="3.30.310.80">
    <property type="entry name" value="Kinase associated domain 1, KA1"/>
    <property type="match status" value="1"/>
</dbReference>
<dbReference type="SMART" id="SM00220">
    <property type="entry name" value="S_TKc"/>
    <property type="match status" value="1"/>
</dbReference>
<evidence type="ECO:0000259" key="14">
    <source>
        <dbReference type="PROSITE" id="PS50011"/>
    </source>
</evidence>
<gene>
    <name evidence="16" type="primary">Cni-pig-1</name>
    <name evidence="16" type="synonym">Cnig_chr_IV.g14719</name>
    <name evidence="16" type="ORF">B9Z55_014719</name>
</gene>
<dbReference type="CDD" id="cd14078">
    <property type="entry name" value="STKc_MELK"/>
    <property type="match status" value="1"/>
</dbReference>
<dbReference type="GO" id="GO:0106310">
    <property type="term" value="F:protein serine kinase activity"/>
    <property type="evidence" value="ECO:0007669"/>
    <property type="project" value="RHEA"/>
</dbReference>
<dbReference type="EC" id="2.7.11.1" evidence="2"/>
<keyword evidence="6" id="KW-0053">Apoptosis</keyword>
<dbReference type="FunFam" id="3.30.310.80:FF:000026">
    <property type="entry name" value="Non-specific serine/threonine protein kinase"/>
    <property type="match status" value="1"/>
</dbReference>
<dbReference type="InterPro" id="IPR034673">
    <property type="entry name" value="MELK"/>
</dbReference>
<comment type="caution">
    <text evidence="16">The sequence shown here is derived from an EMBL/GenBank/DDBJ whole genome shotgun (WGS) entry which is preliminary data.</text>
</comment>
<feature type="region of interest" description="Disordered" evidence="13">
    <location>
        <begin position="365"/>
        <end position="386"/>
    </location>
</feature>
<protein>
    <recommendedName>
        <fullName evidence="3">Maternal embryonic leucine zipper kinase</fullName>
        <ecNumber evidence="2">2.7.11.1</ecNumber>
    </recommendedName>
</protein>
<dbReference type="PANTHER" id="PTHR24346:SF30">
    <property type="entry name" value="MATERNAL EMBRYONIC LEUCINE ZIPPER KINASE"/>
    <property type="match status" value="1"/>
</dbReference>
<dbReference type="GO" id="GO:0005737">
    <property type="term" value="C:cytoplasm"/>
    <property type="evidence" value="ECO:0007669"/>
    <property type="project" value="TreeGrafter"/>
</dbReference>
<dbReference type="InterPro" id="IPR017441">
    <property type="entry name" value="Protein_kinase_ATP_BS"/>
</dbReference>
<keyword evidence="7 12" id="KW-0547">Nucleotide-binding</keyword>
<feature type="region of interest" description="Disordered" evidence="13">
    <location>
        <begin position="430"/>
        <end position="481"/>
    </location>
</feature>